<dbReference type="SMART" id="SM00248">
    <property type="entry name" value="ANK"/>
    <property type="match status" value="5"/>
</dbReference>
<keyword evidence="5" id="KW-0812">Transmembrane</keyword>
<keyword evidence="8" id="KW-1133">Transmembrane helix</keyword>
<keyword evidence="7" id="KW-0677">Repeat</keyword>
<evidence type="ECO:0000256" key="5">
    <source>
        <dbReference type="ARBA" id="ARBA00022692"/>
    </source>
</evidence>
<reference evidence="19 20" key="2">
    <citation type="submission" date="2018-10" db="EMBL/GenBank/DDBJ databases">
        <authorList>
            <consortium name="Pathogen Informatics"/>
        </authorList>
    </citation>
    <scope>NUCLEOTIDE SEQUENCE [LARGE SCALE GENOMIC DNA]</scope>
</reference>
<evidence type="ECO:0000313" key="19">
    <source>
        <dbReference type="EMBL" id="VDD94229.1"/>
    </source>
</evidence>
<dbReference type="PANTHER" id="PTHR24193:SF121">
    <property type="entry name" value="ADA2A-CONTAINING COMPLEX COMPONENT 3, ISOFORM D"/>
    <property type="match status" value="1"/>
</dbReference>
<dbReference type="AlphaFoldDB" id="A0A0N4VFP4"/>
<feature type="repeat" description="ANK" evidence="16">
    <location>
        <begin position="441"/>
        <end position="474"/>
    </location>
</feature>
<dbReference type="GO" id="GO:0016531">
    <property type="term" value="F:copper chaperone activity"/>
    <property type="evidence" value="ECO:0007669"/>
    <property type="project" value="InterPro"/>
</dbReference>
<dbReference type="GO" id="GO:0000976">
    <property type="term" value="F:transcription cis-regulatory region binding"/>
    <property type="evidence" value="ECO:0007669"/>
    <property type="project" value="TreeGrafter"/>
</dbReference>
<evidence type="ECO:0000256" key="9">
    <source>
        <dbReference type="ARBA" id="ARBA00023008"/>
    </source>
</evidence>
<keyword evidence="6 15" id="KW-0479">Metal-binding</keyword>
<dbReference type="GO" id="GO:0005507">
    <property type="term" value="F:copper ion binding"/>
    <property type="evidence" value="ECO:0007669"/>
    <property type="project" value="InterPro"/>
</dbReference>
<dbReference type="GO" id="GO:0045944">
    <property type="term" value="P:positive regulation of transcription by RNA polymerase II"/>
    <property type="evidence" value="ECO:0007669"/>
    <property type="project" value="TreeGrafter"/>
</dbReference>
<dbReference type="PROSITE" id="PS50088">
    <property type="entry name" value="ANK_REPEAT"/>
    <property type="match status" value="3"/>
</dbReference>
<evidence type="ECO:0000256" key="17">
    <source>
        <dbReference type="SAM" id="Coils"/>
    </source>
</evidence>
<dbReference type="Pfam" id="PF05051">
    <property type="entry name" value="COX17"/>
    <property type="match status" value="1"/>
</dbReference>
<dbReference type="InterPro" id="IPR002110">
    <property type="entry name" value="Ankyrin_rpt"/>
</dbReference>
<keyword evidence="12" id="KW-0472">Membrane</keyword>
<name>A0A0N4VFP4_ENTVE</name>
<feature type="domain" description="Sec20 C-terminal" evidence="18">
    <location>
        <begin position="217"/>
        <end position="297"/>
    </location>
</feature>
<keyword evidence="13" id="KW-1015">Disulfide bond</keyword>
<dbReference type="PROSITE" id="PS50297">
    <property type="entry name" value="ANK_REP_REGION"/>
    <property type="match status" value="1"/>
</dbReference>
<evidence type="ECO:0000256" key="12">
    <source>
        <dbReference type="ARBA" id="ARBA00023136"/>
    </source>
</evidence>
<evidence type="ECO:0000256" key="2">
    <source>
        <dbReference type="ARBA" id="ARBA00004569"/>
    </source>
</evidence>
<evidence type="ECO:0000256" key="4">
    <source>
        <dbReference type="ARBA" id="ARBA00022448"/>
    </source>
</evidence>
<feature type="repeat" description="ANK" evidence="16">
    <location>
        <begin position="496"/>
        <end position="522"/>
    </location>
</feature>
<evidence type="ECO:0000256" key="3">
    <source>
        <dbReference type="ARBA" id="ARBA00009241"/>
    </source>
</evidence>
<organism evidence="21">
    <name type="scientific">Enterobius vermicularis</name>
    <name type="common">Human pinworm</name>
    <dbReference type="NCBI Taxonomy" id="51028"/>
    <lineage>
        <taxon>Eukaryota</taxon>
        <taxon>Metazoa</taxon>
        <taxon>Ecdysozoa</taxon>
        <taxon>Nematoda</taxon>
        <taxon>Chromadorea</taxon>
        <taxon>Rhabditida</taxon>
        <taxon>Spirurina</taxon>
        <taxon>Oxyuridomorpha</taxon>
        <taxon>Oxyuroidea</taxon>
        <taxon>Oxyuridae</taxon>
        <taxon>Enterobius</taxon>
    </lineage>
</organism>
<feature type="coiled-coil region" evidence="17">
    <location>
        <begin position="146"/>
        <end position="173"/>
    </location>
</feature>
<dbReference type="EMBL" id="UXUI01009733">
    <property type="protein sequence ID" value="VDD94229.1"/>
    <property type="molecule type" value="Genomic_DNA"/>
</dbReference>
<dbReference type="Gene3D" id="1.25.40.20">
    <property type="entry name" value="Ankyrin repeat-containing domain"/>
    <property type="match status" value="1"/>
</dbReference>
<dbReference type="GO" id="GO:0005758">
    <property type="term" value="C:mitochondrial intermembrane space"/>
    <property type="evidence" value="ECO:0007669"/>
    <property type="project" value="UniProtKB-SubCell"/>
</dbReference>
<keyword evidence="17" id="KW-0175">Coiled coil</keyword>
<dbReference type="Pfam" id="PF13637">
    <property type="entry name" value="Ank_4"/>
    <property type="match status" value="1"/>
</dbReference>
<evidence type="ECO:0000256" key="14">
    <source>
        <dbReference type="ARBA" id="ARBA00023186"/>
    </source>
</evidence>
<dbReference type="InterPro" id="IPR009069">
    <property type="entry name" value="Cys_alpha_HP_mot_SF"/>
</dbReference>
<keyword evidence="14" id="KW-0143">Chaperone</keyword>
<feature type="binding site" evidence="15">
    <location>
        <position position="17"/>
    </location>
    <ligand>
        <name>Cu cation</name>
        <dbReference type="ChEBI" id="CHEBI:23378"/>
    </ligand>
</feature>
<protein>
    <submittedName>
        <fullName evidence="21">ANK_REP_REGION domain-containing protein</fullName>
    </submittedName>
</protein>
<dbReference type="OrthoDB" id="1577640at2759"/>
<dbReference type="InterPro" id="IPR036770">
    <property type="entry name" value="Ankyrin_rpt-contain_sf"/>
</dbReference>
<dbReference type="InterPro" id="IPR007745">
    <property type="entry name" value="Cyt_c_oxidase_Cu-chaperone"/>
</dbReference>
<dbReference type="InterPro" id="IPR056173">
    <property type="entry name" value="Sec20_C"/>
</dbReference>
<evidence type="ECO:0000256" key="11">
    <source>
        <dbReference type="ARBA" id="ARBA00023128"/>
    </source>
</evidence>
<dbReference type="GO" id="GO:0005634">
    <property type="term" value="C:nucleus"/>
    <property type="evidence" value="ECO:0007669"/>
    <property type="project" value="TreeGrafter"/>
</dbReference>
<feature type="binding site" evidence="15">
    <location>
        <position position="18"/>
    </location>
    <ligand>
        <name>Cu cation</name>
        <dbReference type="ChEBI" id="CHEBI:23378"/>
    </ligand>
</feature>
<evidence type="ECO:0000256" key="6">
    <source>
        <dbReference type="ARBA" id="ARBA00022723"/>
    </source>
</evidence>
<keyword evidence="20" id="KW-1185">Reference proteome</keyword>
<dbReference type="PANTHER" id="PTHR24193">
    <property type="entry name" value="ANKYRIN REPEAT PROTEIN"/>
    <property type="match status" value="1"/>
</dbReference>
<dbReference type="SUPFAM" id="SSF47072">
    <property type="entry name" value="Cysteine alpha-hairpin motif"/>
    <property type="match status" value="1"/>
</dbReference>
<evidence type="ECO:0000256" key="13">
    <source>
        <dbReference type="ARBA" id="ARBA00023157"/>
    </source>
</evidence>
<comment type="subcellular location">
    <subcellularLocation>
        <location evidence="1">Membrane</location>
        <topology evidence="1">Single-pass type IV membrane protein</topology>
    </subcellularLocation>
    <subcellularLocation>
        <location evidence="2">Mitochondrion intermembrane space</location>
    </subcellularLocation>
</comment>
<proteinExistence type="inferred from homology"/>
<dbReference type="InterPro" id="IPR050663">
    <property type="entry name" value="Ankyrin-SOCS_Box"/>
</dbReference>
<evidence type="ECO:0000256" key="15">
    <source>
        <dbReference type="PIRSR" id="PIRSR607745-1"/>
    </source>
</evidence>
<dbReference type="WBParaSite" id="EVEC_0000957001-mRNA-1">
    <property type="protein sequence ID" value="EVEC_0000957001-mRNA-1"/>
    <property type="gene ID" value="EVEC_0000957001"/>
</dbReference>
<dbReference type="SUPFAM" id="SSF48403">
    <property type="entry name" value="Ankyrin repeat"/>
    <property type="match status" value="1"/>
</dbReference>
<dbReference type="Pfam" id="PF12796">
    <property type="entry name" value="Ank_2"/>
    <property type="match status" value="1"/>
</dbReference>
<keyword evidence="9 15" id="KW-0186">Copper</keyword>
<keyword evidence="11" id="KW-0496">Mitochondrion</keyword>
<evidence type="ECO:0000256" key="16">
    <source>
        <dbReference type="PROSITE-ProRule" id="PRU00023"/>
    </source>
</evidence>
<accession>A0A0N4VFP4</accession>
<evidence type="ECO:0000259" key="18">
    <source>
        <dbReference type="Pfam" id="PF03908"/>
    </source>
</evidence>
<dbReference type="Gene3D" id="1.10.287.1130">
    <property type="entry name" value="CytochromE C oxidase copper chaperone"/>
    <property type="match status" value="1"/>
</dbReference>
<evidence type="ECO:0000313" key="21">
    <source>
        <dbReference type="WBParaSite" id="EVEC_0000957001-mRNA-1"/>
    </source>
</evidence>
<dbReference type="PRINTS" id="PR01415">
    <property type="entry name" value="ANKYRIN"/>
</dbReference>
<dbReference type="GO" id="GO:0016020">
    <property type="term" value="C:membrane"/>
    <property type="evidence" value="ECO:0007669"/>
    <property type="project" value="UniProtKB-SubCell"/>
</dbReference>
<evidence type="ECO:0000313" key="20">
    <source>
        <dbReference type="Proteomes" id="UP000274131"/>
    </source>
</evidence>
<reference evidence="21" key="1">
    <citation type="submission" date="2017-02" db="UniProtKB">
        <authorList>
            <consortium name="WormBaseParasite"/>
        </authorList>
    </citation>
    <scope>IDENTIFICATION</scope>
</reference>
<comment type="similarity">
    <text evidence="3">Belongs to the COX17 family.</text>
</comment>
<evidence type="ECO:0000256" key="8">
    <source>
        <dbReference type="ARBA" id="ARBA00022989"/>
    </source>
</evidence>
<sequence>MGGCQSKKEEAKKLKACCACPETKKARDECITQNGEAKCGYLIEAHKKCLRDHGFEMVLGKDELLQLQVRQKEVIKIDAAIKRQIEELRFVVLNFSSHFRLLRALEEPTTKEVAGRSREIKKTLGKLEGQISELEKFSSKVRVATLGEKQELYDQIKEHRNEAERNKKTFRQTLVYLKNIMDEQDRSFLFKSGTSREEEIELRNRMKRLENIKKDAFQATESLSNLVSKMSDQVKLSEETTSNLLHSSSVLKGTESEFDSMRAHITSGGKLISKYGRRENTDRILLGIALIVYFAVILKKMASKLELRSELVELLRTNKAEEAKRLLQRDESLTFSKDDSGRTAIHWAAAGGCLEIVEFCVSLREESAASEDDIGWTPIMIACSAGRLEVVKYLVKLPYVNVNSANCNGQTALHYASSRNHPQITSILLKNGANVNAQDKFRATPLHRAASQGHEKVVSVLLSAPGIQIDLTDSSGCSALLAIWELEKCEETNFRHLAVEEGREDIAILLVKKGADLYMENKEKKTPISLAGNGELRKKLVGAGNWVSSG</sequence>
<evidence type="ECO:0000256" key="10">
    <source>
        <dbReference type="ARBA" id="ARBA00023043"/>
    </source>
</evidence>
<gene>
    <name evidence="19" type="ORF">EVEC_LOCUS8980</name>
</gene>
<evidence type="ECO:0000256" key="7">
    <source>
        <dbReference type="ARBA" id="ARBA00022737"/>
    </source>
</evidence>
<keyword evidence="10 16" id="KW-0040">ANK repeat</keyword>
<keyword evidence="4" id="KW-0813">Transport</keyword>
<dbReference type="PROSITE" id="PS51808">
    <property type="entry name" value="CHCH"/>
    <property type="match status" value="1"/>
</dbReference>
<feature type="repeat" description="ANK" evidence="16">
    <location>
        <begin position="408"/>
        <end position="440"/>
    </location>
</feature>
<dbReference type="Pfam" id="PF03908">
    <property type="entry name" value="Sec20"/>
    <property type="match status" value="1"/>
</dbReference>
<evidence type="ECO:0000256" key="1">
    <source>
        <dbReference type="ARBA" id="ARBA00004211"/>
    </source>
</evidence>
<dbReference type="Proteomes" id="UP000274131">
    <property type="component" value="Unassembled WGS sequence"/>
</dbReference>
<dbReference type="STRING" id="51028.A0A0N4VFP4"/>